<dbReference type="GeneID" id="66116503"/>
<evidence type="ECO:0000313" key="7">
    <source>
        <dbReference type="Proteomes" id="UP000790833"/>
    </source>
</evidence>
<dbReference type="InterPro" id="IPR013112">
    <property type="entry name" value="FAD-bd_8"/>
</dbReference>
<dbReference type="GO" id="GO:0005886">
    <property type="term" value="C:plasma membrane"/>
    <property type="evidence" value="ECO:0007669"/>
    <property type="project" value="TreeGrafter"/>
</dbReference>
<dbReference type="GO" id="GO:0006826">
    <property type="term" value="P:iron ion transport"/>
    <property type="evidence" value="ECO:0007669"/>
    <property type="project" value="TreeGrafter"/>
</dbReference>
<keyword evidence="7" id="KW-1185">Reference proteome</keyword>
<dbReference type="CDD" id="cd06186">
    <property type="entry name" value="NOX_Duox_like_FAD_NADP"/>
    <property type="match status" value="1"/>
</dbReference>
<name>A0A9P8AFY9_9ASCO</name>
<evidence type="ECO:0000256" key="2">
    <source>
        <dbReference type="ARBA" id="ARBA00022448"/>
    </source>
</evidence>
<dbReference type="PROSITE" id="PS51384">
    <property type="entry name" value="FAD_FR"/>
    <property type="match status" value="1"/>
</dbReference>
<dbReference type="InterPro" id="IPR013121">
    <property type="entry name" value="Fe_red_NAD-bd_6"/>
</dbReference>
<dbReference type="InterPro" id="IPR039261">
    <property type="entry name" value="FNR_nucleotide-bd"/>
</dbReference>
<dbReference type="EMBL" id="JAHMUF010000029">
    <property type="protein sequence ID" value="KAG7191453.1"/>
    <property type="molecule type" value="Genomic_DNA"/>
</dbReference>
<dbReference type="InterPro" id="IPR051410">
    <property type="entry name" value="Ferric/Cupric_Reductase"/>
</dbReference>
<protein>
    <recommendedName>
        <fullName evidence="5">FAD-binding FR-type domain-containing protein</fullName>
    </recommendedName>
</protein>
<dbReference type="AlphaFoldDB" id="A0A9P8AFY9"/>
<organism evidence="6 7">
    <name type="scientific">Scheffersomyces spartinae</name>
    <dbReference type="NCBI Taxonomy" id="45513"/>
    <lineage>
        <taxon>Eukaryota</taxon>
        <taxon>Fungi</taxon>
        <taxon>Dikarya</taxon>
        <taxon>Ascomycota</taxon>
        <taxon>Saccharomycotina</taxon>
        <taxon>Pichiomycetes</taxon>
        <taxon>Debaryomycetaceae</taxon>
        <taxon>Scheffersomyces</taxon>
    </lineage>
</organism>
<gene>
    <name evidence="6" type="ORF">KQ657_003129</name>
</gene>
<dbReference type="SUPFAM" id="SSF52343">
    <property type="entry name" value="Ferredoxin reductase-like, C-terminal NADP-linked domain"/>
    <property type="match status" value="1"/>
</dbReference>
<evidence type="ECO:0000259" key="5">
    <source>
        <dbReference type="PROSITE" id="PS51384"/>
    </source>
</evidence>
<dbReference type="OrthoDB" id="167398at2759"/>
<evidence type="ECO:0000313" key="6">
    <source>
        <dbReference type="EMBL" id="KAG7191453.1"/>
    </source>
</evidence>
<evidence type="ECO:0000256" key="1">
    <source>
        <dbReference type="ARBA" id="ARBA00006278"/>
    </source>
</evidence>
<dbReference type="Proteomes" id="UP000790833">
    <property type="component" value="Unassembled WGS sequence"/>
</dbReference>
<sequence>MVLPSVAFWVFDRTIRFTKLIRFGFPLATIKVVGEKEDITLKVTIPKPKNWNHFAGSFIWIQFLAPSSWWQSHPFTCIVERQDGDGDREEVIVLYCKVKEGVTEDLYKRLLTTPAKEGKIRVAVEGPYVDACQNFYNHNVTFIAGGSGIPGLYSEAKSLAQTKQRGLSRIIRLFWIVKNYESVGWFKNELASLEDLGVQVTIFVTRYKKVPCGTKEINAIDRLKATLPFVLFIERRPDLEEIINEDVKSPSVGFVACGHPRMVDEVRALVVQSLDLHPGQRLDFYELLQVWS</sequence>
<dbReference type="GO" id="GO:0006879">
    <property type="term" value="P:intracellular iron ion homeostasis"/>
    <property type="evidence" value="ECO:0007669"/>
    <property type="project" value="TreeGrafter"/>
</dbReference>
<comment type="caution">
    <text evidence="6">The sequence shown here is derived from an EMBL/GenBank/DDBJ whole genome shotgun (WGS) entry which is preliminary data.</text>
</comment>
<dbReference type="GO" id="GO:0015677">
    <property type="term" value="P:copper ion import"/>
    <property type="evidence" value="ECO:0007669"/>
    <property type="project" value="TreeGrafter"/>
</dbReference>
<dbReference type="RefSeq" id="XP_043047005.1">
    <property type="nucleotide sequence ID" value="XM_043193864.1"/>
</dbReference>
<dbReference type="PANTHER" id="PTHR32361:SF9">
    <property type="entry name" value="FERRIC REDUCTASE TRANSMEMBRANE COMPONENT 3-RELATED"/>
    <property type="match status" value="1"/>
</dbReference>
<evidence type="ECO:0000256" key="3">
    <source>
        <dbReference type="ARBA" id="ARBA00022982"/>
    </source>
</evidence>
<dbReference type="GO" id="GO:0000293">
    <property type="term" value="F:ferric-chelate reductase activity"/>
    <property type="evidence" value="ECO:0007669"/>
    <property type="project" value="TreeGrafter"/>
</dbReference>
<comment type="similarity">
    <text evidence="1">Belongs to the ferric reductase (FRE) family.</text>
</comment>
<dbReference type="InterPro" id="IPR017927">
    <property type="entry name" value="FAD-bd_FR_type"/>
</dbReference>
<keyword evidence="3" id="KW-0249">Electron transport</keyword>
<keyword evidence="4" id="KW-0560">Oxidoreductase</keyword>
<evidence type="ECO:0000256" key="4">
    <source>
        <dbReference type="ARBA" id="ARBA00023002"/>
    </source>
</evidence>
<reference evidence="6" key="1">
    <citation type="submission" date="2021-03" db="EMBL/GenBank/DDBJ databases">
        <authorList>
            <person name="Palmer J.M."/>
        </authorList>
    </citation>
    <scope>NUCLEOTIDE SEQUENCE</scope>
    <source>
        <strain evidence="6">ARV_011</strain>
    </source>
</reference>
<proteinExistence type="inferred from homology"/>
<dbReference type="Pfam" id="PF08030">
    <property type="entry name" value="NAD_binding_6"/>
    <property type="match status" value="1"/>
</dbReference>
<feature type="domain" description="FAD-binding FR-type" evidence="5">
    <location>
        <begin position="7"/>
        <end position="134"/>
    </location>
</feature>
<keyword evidence="2" id="KW-0813">Transport</keyword>
<dbReference type="Gene3D" id="3.40.50.80">
    <property type="entry name" value="Nucleotide-binding domain of ferredoxin-NADP reductase (FNR) module"/>
    <property type="match status" value="1"/>
</dbReference>
<dbReference type="Pfam" id="PF08022">
    <property type="entry name" value="FAD_binding_8"/>
    <property type="match status" value="1"/>
</dbReference>
<dbReference type="PANTHER" id="PTHR32361">
    <property type="entry name" value="FERRIC/CUPRIC REDUCTASE TRANSMEMBRANE COMPONENT"/>
    <property type="match status" value="1"/>
</dbReference>
<accession>A0A9P8AFY9</accession>